<dbReference type="AlphaFoldDB" id="A0A5B7J7H9"/>
<protein>
    <submittedName>
        <fullName evidence="1">Uncharacterized protein</fullName>
    </submittedName>
</protein>
<reference evidence="1 2" key="1">
    <citation type="submission" date="2019-05" db="EMBL/GenBank/DDBJ databases">
        <title>Another draft genome of Portunus trituberculatus and its Hox gene families provides insights of decapod evolution.</title>
        <authorList>
            <person name="Jeong J.-H."/>
            <person name="Song I."/>
            <person name="Kim S."/>
            <person name="Choi T."/>
            <person name="Kim D."/>
            <person name="Ryu S."/>
            <person name="Kim W."/>
        </authorList>
    </citation>
    <scope>NUCLEOTIDE SEQUENCE [LARGE SCALE GENOMIC DNA]</scope>
    <source>
        <tissue evidence="1">Muscle</tissue>
    </source>
</reference>
<keyword evidence="2" id="KW-1185">Reference proteome</keyword>
<name>A0A5B7J7H9_PORTR</name>
<comment type="caution">
    <text evidence="1">The sequence shown here is derived from an EMBL/GenBank/DDBJ whole genome shotgun (WGS) entry which is preliminary data.</text>
</comment>
<sequence>MVSVSMTIVPSAFLLIFPSRLTG</sequence>
<gene>
    <name evidence="1" type="ORF">E2C01_085400</name>
</gene>
<dbReference type="EMBL" id="VSRR010084318">
    <property type="protein sequence ID" value="MPC90413.1"/>
    <property type="molecule type" value="Genomic_DNA"/>
</dbReference>
<proteinExistence type="predicted"/>
<dbReference type="Proteomes" id="UP000324222">
    <property type="component" value="Unassembled WGS sequence"/>
</dbReference>
<evidence type="ECO:0000313" key="2">
    <source>
        <dbReference type="Proteomes" id="UP000324222"/>
    </source>
</evidence>
<accession>A0A5B7J7H9</accession>
<evidence type="ECO:0000313" key="1">
    <source>
        <dbReference type="EMBL" id="MPC90413.1"/>
    </source>
</evidence>
<organism evidence="1 2">
    <name type="scientific">Portunus trituberculatus</name>
    <name type="common">Swimming crab</name>
    <name type="synonym">Neptunus trituberculatus</name>
    <dbReference type="NCBI Taxonomy" id="210409"/>
    <lineage>
        <taxon>Eukaryota</taxon>
        <taxon>Metazoa</taxon>
        <taxon>Ecdysozoa</taxon>
        <taxon>Arthropoda</taxon>
        <taxon>Crustacea</taxon>
        <taxon>Multicrustacea</taxon>
        <taxon>Malacostraca</taxon>
        <taxon>Eumalacostraca</taxon>
        <taxon>Eucarida</taxon>
        <taxon>Decapoda</taxon>
        <taxon>Pleocyemata</taxon>
        <taxon>Brachyura</taxon>
        <taxon>Eubrachyura</taxon>
        <taxon>Portunoidea</taxon>
        <taxon>Portunidae</taxon>
        <taxon>Portuninae</taxon>
        <taxon>Portunus</taxon>
    </lineage>
</organism>